<name>A0A345XMS4_9ACTN</name>
<organism evidence="2 3">
    <name type="scientific">Streptomyces armeniacus</name>
    <dbReference type="NCBI Taxonomy" id="83291"/>
    <lineage>
        <taxon>Bacteria</taxon>
        <taxon>Bacillati</taxon>
        <taxon>Actinomycetota</taxon>
        <taxon>Actinomycetes</taxon>
        <taxon>Kitasatosporales</taxon>
        <taxon>Streptomycetaceae</taxon>
        <taxon>Streptomyces</taxon>
    </lineage>
</organism>
<proteinExistence type="predicted"/>
<dbReference type="EMBL" id="CP031320">
    <property type="protein sequence ID" value="AXK32940.1"/>
    <property type="molecule type" value="Genomic_DNA"/>
</dbReference>
<sequence>MPAALPAAVCLPRSAAARRALLTVLFLGGFLALAFLFGGNAQAATNGLPDPSGSPAQPAKADTEAAKVTKAAESAAPSGTHGPSVQSDADGPAKAEDLKPADAPDAPRDQPAQPRTVREDASGAAEETGVKGEEAVRHAGSDLARHTERVTAPVAGHATEGTDGVADAADKAGLSRLTEGLVSLDGLRGELPYGGGVRTGDTHGAYGAQDRQAHGADRNRDGSARDAVHGPDSQVPDGTSAFTALPDSAADGHASLADGDSPYGSDHRGPLRSPLPRMPSAPVSVGPAQGAAGTDQLAAYVSDSERHALPQPGALRPAEGTPTRDRSAEILEFPG</sequence>
<feature type="compositionally biased region" description="Basic and acidic residues" evidence="1">
    <location>
        <begin position="91"/>
        <end position="108"/>
    </location>
</feature>
<evidence type="ECO:0000256" key="1">
    <source>
        <dbReference type="SAM" id="MobiDB-lite"/>
    </source>
</evidence>
<evidence type="ECO:0000313" key="3">
    <source>
        <dbReference type="Proteomes" id="UP000254425"/>
    </source>
</evidence>
<feature type="region of interest" description="Disordered" evidence="1">
    <location>
        <begin position="186"/>
        <end position="335"/>
    </location>
</feature>
<accession>A0A345XMS4</accession>
<keyword evidence="3" id="KW-1185">Reference proteome</keyword>
<evidence type="ECO:0000313" key="2">
    <source>
        <dbReference type="EMBL" id="AXK32940.1"/>
    </source>
</evidence>
<feature type="region of interest" description="Disordered" evidence="1">
    <location>
        <begin position="48"/>
        <end position="167"/>
    </location>
</feature>
<dbReference type="AlphaFoldDB" id="A0A345XMS4"/>
<protein>
    <submittedName>
        <fullName evidence="2">Uncharacterized protein</fullName>
    </submittedName>
</protein>
<reference evidence="2 3" key="1">
    <citation type="submission" date="2018-07" db="EMBL/GenBank/DDBJ databases">
        <title>Draft genome of the type strain Streptomyces armeniacus ATCC 15676.</title>
        <authorList>
            <person name="Labana P."/>
            <person name="Gosse J.T."/>
            <person name="Boddy C.N."/>
        </authorList>
    </citation>
    <scope>NUCLEOTIDE SEQUENCE [LARGE SCALE GENOMIC DNA]</scope>
    <source>
        <strain evidence="2 3">ATCC 15676</strain>
    </source>
</reference>
<dbReference type="RefSeq" id="WP_208877497.1">
    <property type="nucleotide sequence ID" value="NZ_CP031320.1"/>
</dbReference>
<feature type="compositionally biased region" description="Basic and acidic residues" evidence="1">
    <location>
        <begin position="211"/>
        <end position="229"/>
    </location>
</feature>
<gene>
    <name evidence="2" type="ORF">DVA86_10045</name>
</gene>
<dbReference type="KEGG" id="sarm:DVA86_10045"/>
<feature type="compositionally biased region" description="Basic and acidic residues" evidence="1">
    <location>
        <begin position="128"/>
        <end position="149"/>
    </location>
</feature>
<dbReference type="Proteomes" id="UP000254425">
    <property type="component" value="Chromosome"/>
</dbReference>